<reference evidence="1" key="1">
    <citation type="submission" date="2019-08" db="EMBL/GenBank/DDBJ databases">
        <authorList>
            <person name="Kucharzyk K."/>
            <person name="Murdoch R.W."/>
            <person name="Higgins S."/>
            <person name="Loffler F."/>
        </authorList>
    </citation>
    <scope>NUCLEOTIDE SEQUENCE</scope>
</reference>
<accession>A0A645GF41</accession>
<comment type="caution">
    <text evidence="1">The sequence shown here is derived from an EMBL/GenBank/DDBJ whole genome shotgun (WGS) entry which is preliminary data.</text>
</comment>
<evidence type="ECO:0000313" key="1">
    <source>
        <dbReference type="EMBL" id="MPN24399.1"/>
    </source>
</evidence>
<protein>
    <submittedName>
        <fullName evidence="1">Uncharacterized protein</fullName>
    </submittedName>
</protein>
<name>A0A645GF41_9ZZZZ</name>
<proteinExistence type="predicted"/>
<gene>
    <name evidence="1" type="ORF">SDC9_171797</name>
</gene>
<sequence length="122" mass="14161">MVAEKTVRFRFLRLLPAAETGHVANGAVGQGDLQFVNPPFLHLILARNHRAAAGWNSKRDLFGRHRVHMKIAQRQSHRAFHHCRGWIFDRNFSMKCFPRFHNGRLRVQLLQRETQGTKRIGG</sequence>
<organism evidence="1">
    <name type="scientific">bioreactor metagenome</name>
    <dbReference type="NCBI Taxonomy" id="1076179"/>
    <lineage>
        <taxon>unclassified sequences</taxon>
        <taxon>metagenomes</taxon>
        <taxon>ecological metagenomes</taxon>
    </lineage>
</organism>
<dbReference type="AlphaFoldDB" id="A0A645GF41"/>
<dbReference type="EMBL" id="VSSQ01073246">
    <property type="protein sequence ID" value="MPN24399.1"/>
    <property type="molecule type" value="Genomic_DNA"/>
</dbReference>